<keyword evidence="7" id="KW-0472">Membrane</keyword>
<evidence type="ECO:0000256" key="4">
    <source>
        <dbReference type="ARBA" id="ARBA00007920"/>
    </source>
</evidence>
<sequence>MKATAPHVYGIQELYRAVDAPAEIEQGREMTLVNGTPTTYHSDLFVTSSIVAVHGLNGDSIKTWTSEPEGICWLNHPDFLPKYVNRARVLTWGYNANVSSLNGGTTSSDRILQHAQTLVAQLHADRELEGAQDRPIIFLCHSLGGIIVKRALAYSASRSAPKIRHLQSVYTCTYAILFFGTPHNGSNKARLLSSLQKLATLSIPKTAIQFESSLLKALEKESETLQNITDQFAPLMCNFCIFFFWEQEKTDLKYTKECIVDEASAAPILDDTERSGIAGDHRGMCRFKKNTSQDFRTVVAALRRYSQQAPEVIHGRLLEAESLDRDRRGQEAMKLLRYGRPPMGANLIESSSSKDC</sequence>
<dbReference type="InterPro" id="IPR007751">
    <property type="entry name" value="DUF676_lipase-like"/>
</dbReference>
<evidence type="ECO:0000256" key="7">
    <source>
        <dbReference type="ARBA" id="ARBA00023136"/>
    </source>
</evidence>
<accession>A0A8H8RV05</accession>
<dbReference type="SUPFAM" id="SSF53474">
    <property type="entry name" value="alpha/beta-Hydrolases"/>
    <property type="match status" value="1"/>
</dbReference>
<evidence type="ECO:0000313" key="10">
    <source>
        <dbReference type="Proteomes" id="UP000443090"/>
    </source>
</evidence>
<proteinExistence type="inferred from homology"/>
<dbReference type="Proteomes" id="UP000443090">
    <property type="component" value="Unassembled WGS sequence"/>
</dbReference>
<feature type="domain" description="DUF676" evidence="8">
    <location>
        <begin position="50"/>
        <end position="198"/>
    </location>
</feature>
<name>A0A8H8RV05_9HELO</name>
<comment type="caution">
    <text evidence="9">The sequence shown here is derived from an EMBL/GenBank/DDBJ whole genome shotgun (WGS) entry which is preliminary data.</text>
</comment>
<evidence type="ECO:0000256" key="1">
    <source>
        <dbReference type="ARBA" id="ARBA00004173"/>
    </source>
</evidence>
<keyword evidence="6" id="KW-0496">Mitochondrion</keyword>
<keyword evidence="5" id="KW-0256">Endoplasmic reticulum</keyword>
<dbReference type="OrthoDB" id="5086500at2759"/>
<organism evidence="9 10">
    <name type="scientific">Lachnellula occidentalis</name>
    <dbReference type="NCBI Taxonomy" id="215460"/>
    <lineage>
        <taxon>Eukaryota</taxon>
        <taxon>Fungi</taxon>
        <taxon>Dikarya</taxon>
        <taxon>Ascomycota</taxon>
        <taxon>Pezizomycotina</taxon>
        <taxon>Leotiomycetes</taxon>
        <taxon>Helotiales</taxon>
        <taxon>Lachnaceae</taxon>
        <taxon>Lachnellula</taxon>
    </lineage>
</organism>
<dbReference type="PANTHER" id="PTHR48182:SF2">
    <property type="entry name" value="PROTEIN SERAC1"/>
    <property type="match status" value="1"/>
</dbReference>
<dbReference type="GO" id="GO:0005739">
    <property type="term" value="C:mitochondrion"/>
    <property type="evidence" value="ECO:0007669"/>
    <property type="project" value="UniProtKB-SubCell"/>
</dbReference>
<evidence type="ECO:0000259" key="8">
    <source>
        <dbReference type="Pfam" id="PF05057"/>
    </source>
</evidence>
<dbReference type="AlphaFoldDB" id="A0A8H8RV05"/>
<dbReference type="InterPro" id="IPR052374">
    <property type="entry name" value="SERAC1"/>
</dbReference>
<keyword evidence="10" id="KW-1185">Reference proteome</keyword>
<gene>
    <name evidence="9" type="primary">SERAC1_2</name>
    <name evidence="9" type="ORF">LOCC1_G006512</name>
</gene>
<dbReference type="GO" id="GO:0005783">
    <property type="term" value="C:endoplasmic reticulum"/>
    <property type="evidence" value="ECO:0007669"/>
    <property type="project" value="UniProtKB-SubCell"/>
</dbReference>
<reference evidence="9 10" key="1">
    <citation type="submission" date="2018-05" db="EMBL/GenBank/DDBJ databases">
        <title>Genome sequencing and assembly of the regulated plant pathogen Lachnellula willkommii and related sister species for the development of diagnostic species identification markers.</title>
        <authorList>
            <person name="Giroux E."/>
            <person name="Bilodeau G."/>
        </authorList>
    </citation>
    <scope>NUCLEOTIDE SEQUENCE [LARGE SCALE GENOMIC DNA]</scope>
    <source>
        <strain evidence="9 10">CBS 160.35</strain>
    </source>
</reference>
<evidence type="ECO:0000256" key="3">
    <source>
        <dbReference type="ARBA" id="ARBA00004370"/>
    </source>
</evidence>
<dbReference type="GO" id="GO:0016020">
    <property type="term" value="C:membrane"/>
    <property type="evidence" value="ECO:0007669"/>
    <property type="project" value="UniProtKB-SubCell"/>
</dbReference>
<dbReference type="PANTHER" id="PTHR48182">
    <property type="entry name" value="PROTEIN SERAC1"/>
    <property type="match status" value="1"/>
</dbReference>
<evidence type="ECO:0000313" key="9">
    <source>
        <dbReference type="EMBL" id="TVY41518.1"/>
    </source>
</evidence>
<comment type="similarity">
    <text evidence="4">Belongs to the putative lipase ROG1 family.</text>
</comment>
<dbReference type="InterPro" id="IPR029058">
    <property type="entry name" value="AB_hydrolase_fold"/>
</dbReference>
<evidence type="ECO:0000256" key="2">
    <source>
        <dbReference type="ARBA" id="ARBA00004240"/>
    </source>
</evidence>
<evidence type="ECO:0000256" key="6">
    <source>
        <dbReference type="ARBA" id="ARBA00023128"/>
    </source>
</evidence>
<comment type="subcellular location">
    <subcellularLocation>
        <location evidence="2">Endoplasmic reticulum</location>
    </subcellularLocation>
    <subcellularLocation>
        <location evidence="3">Membrane</location>
    </subcellularLocation>
    <subcellularLocation>
        <location evidence="1">Mitochondrion</location>
    </subcellularLocation>
</comment>
<dbReference type="Pfam" id="PF05057">
    <property type="entry name" value="DUF676"/>
    <property type="match status" value="1"/>
</dbReference>
<evidence type="ECO:0000256" key="5">
    <source>
        <dbReference type="ARBA" id="ARBA00022824"/>
    </source>
</evidence>
<protein>
    <submittedName>
        <fullName evidence="9">Protein SERAC1</fullName>
    </submittedName>
</protein>
<dbReference type="Gene3D" id="3.40.50.1820">
    <property type="entry name" value="alpha/beta hydrolase"/>
    <property type="match status" value="1"/>
</dbReference>
<dbReference type="EMBL" id="QGMI01000387">
    <property type="protein sequence ID" value="TVY41518.1"/>
    <property type="molecule type" value="Genomic_DNA"/>
</dbReference>